<dbReference type="PANTHER" id="PTHR44196:SF3">
    <property type="entry name" value="SHORT CHAIN DEHYDROGENASE FAMILY PROTEIN"/>
    <property type="match status" value="1"/>
</dbReference>
<dbReference type="AlphaFoldDB" id="A0A381SU15"/>
<gene>
    <name evidence="3" type="ORF">METZ01_LOCUS60344</name>
</gene>
<dbReference type="GO" id="GO:0016491">
    <property type="term" value="F:oxidoreductase activity"/>
    <property type="evidence" value="ECO:0007669"/>
    <property type="project" value="UniProtKB-KW"/>
</dbReference>
<dbReference type="SUPFAM" id="SSF51735">
    <property type="entry name" value="NAD(P)-binding Rossmann-fold domains"/>
    <property type="match status" value="1"/>
</dbReference>
<dbReference type="PRINTS" id="PR00081">
    <property type="entry name" value="GDHRDH"/>
</dbReference>
<evidence type="ECO:0000313" key="3">
    <source>
        <dbReference type="EMBL" id="SVA07490.1"/>
    </source>
</evidence>
<dbReference type="Pfam" id="PF00106">
    <property type="entry name" value="adh_short"/>
    <property type="match status" value="1"/>
</dbReference>
<dbReference type="GO" id="GO:0016020">
    <property type="term" value="C:membrane"/>
    <property type="evidence" value="ECO:0007669"/>
    <property type="project" value="TreeGrafter"/>
</dbReference>
<dbReference type="Gene3D" id="3.40.50.720">
    <property type="entry name" value="NAD(P)-binding Rossmann-like Domain"/>
    <property type="match status" value="1"/>
</dbReference>
<reference evidence="3" key="1">
    <citation type="submission" date="2018-05" db="EMBL/GenBank/DDBJ databases">
        <authorList>
            <person name="Lanie J.A."/>
            <person name="Ng W.-L."/>
            <person name="Kazmierczak K.M."/>
            <person name="Andrzejewski T.M."/>
            <person name="Davidsen T.M."/>
            <person name="Wayne K.J."/>
            <person name="Tettelin H."/>
            <person name="Glass J.I."/>
            <person name="Rusch D."/>
            <person name="Podicherti R."/>
            <person name="Tsui H.-C.T."/>
            <person name="Winkler M.E."/>
        </authorList>
    </citation>
    <scope>NUCLEOTIDE SEQUENCE</scope>
</reference>
<name>A0A381SU15_9ZZZZ</name>
<keyword evidence="2" id="KW-0560">Oxidoreductase</keyword>
<organism evidence="3">
    <name type="scientific">marine metagenome</name>
    <dbReference type="NCBI Taxonomy" id="408172"/>
    <lineage>
        <taxon>unclassified sequences</taxon>
        <taxon>metagenomes</taxon>
        <taxon>ecological metagenomes</taxon>
    </lineage>
</organism>
<comment type="similarity">
    <text evidence="1">Belongs to the short-chain dehydrogenases/reductases (SDR) family.</text>
</comment>
<dbReference type="InterPro" id="IPR036291">
    <property type="entry name" value="NAD(P)-bd_dom_sf"/>
</dbReference>
<protein>
    <submittedName>
        <fullName evidence="3">Uncharacterized protein</fullName>
    </submittedName>
</protein>
<dbReference type="PANTHER" id="PTHR44196">
    <property type="entry name" value="DEHYDROGENASE/REDUCTASE SDR FAMILY MEMBER 7B"/>
    <property type="match status" value="1"/>
</dbReference>
<proteinExistence type="inferred from homology"/>
<accession>A0A381SU15</accession>
<evidence type="ECO:0000256" key="2">
    <source>
        <dbReference type="ARBA" id="ARBA00023002"/>
    </source>
</evidence>
<dbReference type="EMBL" id="UINC01003574">
    <property type="protein sequence ID" value="SVA07490.1"/>
    <property type="molecule type" value="Genomic_DNA"/>
</dbReference>
<sequence>MAQKVFITGASSGIGEALAYDYARSGAVLGLAARRTERLEQVAERCRELGGHPHIYTLDVVDQSACQLTAKQFIEDAGGVDTVIANAGVGGKDKITSGDPEHINRILRINIMGVTNTVIPFLPSMKEQKFGQVAIISSIAGTRGLIGHGGYSGSKAALRIMTDSWEYTLRRNNITTTTIYPGWIETEMTAKIKNKMWFLMDAETAAKKILRTINKGNRSYILPWQWNIIVPIMRIIPRWIIRMRTTK</sequence>
<dbReference type="InterPro" id="IPR002347">
    <property type="entry name" value="SDR_fam"/>
</dbReference>
<evidence type="ECO:0000256" key="1">
    <source>
        <dbReference type="ARBA" id="ARBA00006484"/>
    </source>
</evidence>